<sequence>MRFTLGDETVEDADGDGFSFTRSFSQNGTFTVSATAFDAAGLSTSASKSITVNVPAAISTGSAQVGFSGLPLNAGIALVLTNAANERITIPTGGLVSGLPAGTYTLSAPDVQSGDMTYRAAPVQFQVVNGQTTNATLSFAAIDGKIHLTLEAGSVTPSVSITGPDGFAHTLTAGGFSSLPYLKPGQYTISAAAATDGTYQYAASVTPASLDLQAGQVGVVNVAYQAVTGTLSVSLMGTPEGRSFTLNGPDGFSASVQHGSALKDLKGGVYTLEGASFTDGGWTYTPDTSTVTVVSGQPASLSVTFTRQDVQAPQHVTLQAPAKVSAAGDATFTVSASDNDRVATFKLYEGTTLLGTQSAQDGAASFTVSYASADQGTHIYHVVAVDAAGNEAGSAESTVLVDFNGDPVVVGTIADQTVLRNQTIQVELAGAFSDPNGDALTYSVTPASFQGATLSVSGSILSITKANNNSSGEVTVTVTATDPSGKSASTTCQLTVIR</sequence>
<dbReference type="Proteomes" id="UP000010467">
    <property type="component" value="Plasmid pDEIPE01"/>
</dbReference>
<accession>L0A8L5</accession>
<dbReference type="SUPFAM" id="SSF49313">
    <property type="entry name" value="Cadherin-like"/>
    <property type="match status" value="1"/>
</dbReference>
<organism evidence="2 3">
    <name type="scientific">Deinococcus peraridilitoris (strain DSM 19664 / LMG 22246 / CIP 109416 / KR-200)</name>
    <dbReference type="NCBI Taxonomy" id="937777"/>
    <lineage>
        <taxon>Bacteria</taxon>
        <taxon>Thermotogati</taxon>
        <taxon>Deinococcota</taxon>
        <taxon>Deinococci</taxon>
        <taxon>Deinococcales</taxon>
        <taxon>Deinococcaceae</taxon>
        <taxon>Deinococcus</taxon>
    </lineage>
</organism>
<dbReference type="InterPro" id="IPR013783">
    <property type="entry name" value="Ig-like_fold"/>
</dbReference>
<gene>
    <name evidence="2" type="ordered locus">Deipe_4140</name>
</gene>
<protein>
    <recommendedName>
        <fullName evidence="1">PKD domain-containing protein</fullName>
    </recommendedName>
</protein>
<dbReference type="Gene3D" id="2.60.40.10">
    <property type="entry name" value="Immunoglobulins"/>
    <property type="match status" value="3"/>
</dbReference>
<dbReference type="InterPro" id="IPR044016">
    <property type="entry name" value="Big_13"/>
</dbReference>
<dbReference type="AlphaFoldDB" id="L0A8L5"/>
<dbReference type="EMBL" id="CP003383">
    <property type="protein sequence ID" value="AFZ69507.1"/>
    <property type="molecule type" value="Genomic_DNA"/>
</dbReference>
<keyword evidence="2" id="KW-0614">Plasmid</keyword>
<dbReference type="Pfam" id="PF17963">
    <property type="entry name" value="Big_9"/>
    <property type="match status" value="1"/>
</dbReference>
<dbReference type="HOGENOM" id="CLU_547159_0_0_0"/>
<evidence type="ECO:0000313" key="2">
    <source>
        <dbReference type="EMBL" id="AFZ69507.1"/>
    </source>
</evidence>
<dbReference type="PROSITE" id="PS50093">
    <property type="entry name" value="PKD"/>
    <property type="match status" value="1"/>
</dbReference>
<dbReference type="InterPro" id="IPR000601">
    <property type="entry name" value="PKD_dom"/>
</dbReference>
<dbReference type="Pfam" id="PF19077">
    <property type="entry name" value="Big_13"/>
    <property type="match status" value="1"/>
</dbReference>
<dbReference type="KEGG" id="dpd:Deipe_4140"/>
<dbReference type="GO" id="GO:0016020">
    <property type="term" value="C:membrane"/>
    <property type="evidence" value="ECO:0007669"/>
    <property type="project" value="InterPro"/>
</dbReference>
<geneLocation type="plasmid" evidence="2 3">
    <name>pDEIPE01</name>
</geneLocation>
<name>L0A8L5_DEIPD</name>
<keyword evidence="3" id="KW-1185">Reference proteome</keyword>
<evidence type="ECO:0000313" key="3">
    <source>
        <dbReference type="Proteomes" id="UP000010467"/>
    </source>
</evidence>
<dbReference type="PATRIC" id="fig|937777.3.peg.4168"/>
<reference evidence="3" key="1">
    <citation type="submission" date="2012-03" db="EMBL/GenBank/DDBJ databases">
        <title>Complete sequence of plasmid 1 of Deinococcus peraridilitoris DSM 19664.</title>
        <authorList>
            <person name="Lucas S."/>
            <person name="Copeland A."/>
            <person name="Lapidus A."/>
            <person name="Glavina del Rio T."/>
            <person name="Dalin E."/>
            <person name="Tice H."/>
            <person name="Bruce D."/>
            <person name="Goodwin L."/>
            <person name="Pitluck S."/>
            <person name="Peters L."/>
            <person name="Mikhailova N."/>
            <person name="Lu M."/>
            <person name="Kyrpides N."/>
            <person name="Mavromatis K."/>
            <person name="Ivanova N."/>
            <person name="Brettin T."/>
            <person name="Detter J.C."/>
            <person name="Han C."/>
            <person name="Larimer F."/>
            <person name="Land M."/>
            <person name="Hauser L."/>
            <person name="Markowitz V."/>
            <person name="Cheng J.-F."/>
            <person name="Hugenholtz P."/>
            <person name="Woyke T."/>
            <person name="Wu D."/>
            <person name="Pukall R."/>
            <person name="Steenblock K."/>
            <person name="Brambilla E."/>
            <person name="Klenk H.-P."/>
            <person name="Eisen J.A."/>
        </authorList>
    </citation>
    <scope>NUCLEOTIDE SEQUENCE [LARGE SCALE GENOMIC DNA]</scope>
    <source>
        <strain evidence="3">DSM 19664 / LMG 22246 / CIP 109416 / KR-200</strain>
        <plasmid evidence="3">Plasmid pDEIPE01</plasmid>
    </source>
</reference>
<dbReference type="OrthoDB" id="33896at2"/>
<dbReference type="InterPro" id="IPR035986">
    <property type="entry name" value="PKD_dom_sf"/>
</dbReference>
<feature type="domain" description="PKD" evidence="1">
    <location>
        <begin position="1"/>
        <end position="59"/>
    </location>
</feature>
<dbReference type="InterPro" id="IPR006644">
    <property type="entry name" value="Cadg"/>
</dbReference>
<dbReference type="SMART" id="SM00736">
    <property type="entry name" value="CADG"/>
    <property type="match status" value="1"/>
</dbReference>
<evidence type="ECO:0000259" key="1">
    <source>
        <dbReference type="PROSITE" id="PS50093"/>
    </source>
</evidence>
<dbReference type="SUPFAM" id="SSF49299">
    <property type="entry name" value="PKD domain"/>
    <property type="match status" value="1"/>
</dbReference>
<dbReference type="InterPro" id="IPR015919">
    <property type="entry name" value="Cadherin-like_sf"/>
</dbReference>
<proteinExistence type="predicted"/>
<dbReference type="GO" id="GO:0005509">
    <property type="term" value="F:calcium ion binding"/>
    <property type="evidence" value="ECO:0007669"/>
    <property type="project" value="InterPro"/>
</dbReference>